<feature type="region of interest" description="Disordered" evidence="1">
    <location>
        <begin position="208"/>
        <end position="229"/>
    </location>
</feature>
<evidence type="ECO:0000313" key="3">
    <source>
        <dbReference type="Proteomes" id="UP000037510"/>
    </source>
</evidence>
<protein>
    <recommendedName>
        <fullName evidence="4">Chitin-binding type-2 domain-containing protein</fullName>
    </recommendedName>
</protein>
<evidence type="ECO:0008006" key="4">
    <source>
        <dbReference type="Google" id="ProtNLM"/>
    </source>
</evidence>
<evidence type="ECO:0000256" key="1">
    <source>
        <dbReference type="SAM" id="MobiDB-lite"/>
    </source>
</evidence>
<reference evidence="2 3" key="1">
    <citation type="journal article" date="2015" name="Genome Biol. Evol.">
        <title>The genome of winter moth (Operophtera brumata) provides a genomic perspective on sexual dimorphism and phenology.</title>
        <authorList>
            <person name="Derks M.F."/>
            <person name="Smit S."/>
            <person name="Salis L."/>
            <person name="Schijlen E."/>
            <person name="Bossers A."/>
            <person name="Mateman C."/>
            <person name="Pijl A.S."/>
            <person name="de Ridder D."/>
            <person name="Groenen M.A."/>
            <person name="Visser M.E."/>
            <person name="Megens H.J."/>
        </authorList>
    </citation>
    <scope>NUCLEOTIDE SEQUENCE [LARGE SCALE GENOMIC DNA]</scope>
    <source>
        <strain evidence="2">WM2013NL</strain>
        <tissue evidence="2">Head and thorax</tissue>
    </source>
</reference>
<accession>A0A0L7LMW8</accession>
<gene>
    <name evidence="2" type="ORF">OBRU01_02145</name>
</gene>
<organism evidence="2 3">
    <name type="scientific">Operophtera brumata</name>
    <name type="common">Winter moth</name>
    <name type="synonym">Phalaena brumata</name>
    <dbReference type="NCBI Taxonomy" id="104452"/>
    <lineage>
        <taxon>Eukaryota</taxon>
        <taxon>Metazoa</taxon>
        <taxon>Ecdysozoa</taxon>
        <taxon>Arthropoda</taxon>
        <taxon>Hexapoda</taxon>
        <taxon>Insecta</taxon>
        <taxon>Pterygota</taxon>
        <taxon>Neoptera</taxon>
        <taxon>Endopterygota</taxon>
        <taxon>Lepidoptera</taxon>
        <taxon>Glossata</taxon>
        <taxon>Ditrysia</taxon>
        <taxon>Geometroidea</taxon>
        <taxon>Geometridae</taxon>
        <taxon>Larentiinae</taxon>
        <taxon>Operophtera</taxon>
    </lineage>
</organism>
<dbReference type="EMBL" id="JTDY01000500">
    <property type="protein sequence ID" value="KOB76898.1"/>
    <property type="molecule type" value="Genomic_DNA"/>
</dbReference>
<proteinExistence type="predicted"/>
<name>A0A0L7LMW8_OPEBR</name>
<dbReference type="InterPro" id="IPR009030">
    <property type="entry name" value="Growth_fac_rcpt_cys_sf"/>
</dbReference>
<feature type="non-terminal residue" evidence="2">
    <location>
        <position position="1"/>
    </location>
</feature>
<dbReference type="SUPFAM" id="SSF57184">
    <property type="entry name" value="Growth factor receptor domain"/>
    <property type="match status" value="1"/>
</dbReference>
<keyword evidence="3" id="KW-1185">Reference proteome</keyword>
<dbReference type="Proteomes" id="UP000037510">
    <property type="component" value="Unassembled WGS sequence"/>
</dbReference>
<evidence type="ECO:0000313" key="2">
    <source>
        <dbReference type="EMBL" id="KOB76898.1"/>
    </source>
</evidence>
<sequence>LVILCEKVSIVWKLEKSYLLDLYTLTTSFDLRGVIHGNRMAGVPLGSSLGAGEVDVEGICSQSGMACQNCSLAVTCIPLPLGWLKVPLEECAEGLTCNAHLGQCSQTPVPECDGSQEYTHNCEQGLPDGRPANHGIALCPRHYGYNPQTAQCSVIPTCAKVGDSGAVKSSLNHYYVCLMKQRKLYPQIFICPHGWYFWGGFCRPEAEPTTPESKPSEKSPTDVTTAKTTTEKATKKPVYKVDSFFSTDKAITYAPDTFLADKLDLANYETVDDVVQNNDDFFNSFENSFN</sequence>
<dbReference type="AlphaFoldDB" id="A0A0L7LMW8"/>
<comment type="caution">
    <text evidence="2">The sequence shown here is derived from an EMBL/GenBank/DDBJ whole genome shotgun (WGS) entry which is preliminary data.</text>
</comment>